<proteinExistence type="predicted"/>
<reference evidence="3" key="1">
    <citation type="submission" date="2016-10" db="EMBL/GenBank/DDBJ databases">
        <authorList>
            <person name="Varghese N."/>
            <person name="Submissions S."/>
        </authorList>
    </citation>
    <scope>NUCLEOTIDE SEQUENCE [LARGE SCALE GENOMIC DNA]</scope>
    <source>
        <strain evidence="3">DSM 6150</strain>
    </source>
</reference>
<dbReference type="SUPFAM" id="SSF53335">
    <property type="entry name" value="S-adenosyl-L-methionine-dependent methyltransferases"/>
    <property type="match status" value="1"/>
</dbReference>
<feature type="transmembrane region" description="Helical" evidence="1">
    <location>
        <begin position="84"/>
        <end position="108"/>
    </location>
</feature>
<dbReference type="RefSeq" id="WP_091191912.1">
    <property type="nucleotide sequence ID" value="NZ_FOVE01000005.1"/>
</dbReference>
<gene>
    <name evidence="2" type="ORF">SAMN05660284_00897</name>
</gene>
<dbReference type="AlphaFoldDB" id="A0A1I4X9N6"/>
<dbReference type="InterPro" id="IPR029063">
    <property type="entry name" value="SAM-dependent_MTases_sf"/>
</dbReference>
<dbReference type="EMBL" id="FOVE01000005">
    <property type="protein sequence ID" value="SFN22186.1"/>
    <property type="molecule type" value="Genomic_DNA"/>
</dbReference>
<keyword evidence="3" id="KW-1185">Reference proteome</keyword>
<sequence>MGQSFFFSQRPQVRRFLLIQLVGALFWLSGVLLDMSASAALLPAILWSVTASLRWQAGRWWLVIHALFAPLVFFASQLDLAPGWYLLAFGISWLVFGHVASSGVPLYLSNRQALTWLSEQLPHGASFMDVGAGTGTVLAWLARTRPDLSLSGIEHAWLPWLIGKLRLSASVDWQRGDYRRVSFAGVDVLYAFLSPVPMLELWQKARQEMRAGSWFISNTFEVPGEEPDEIIELNDWKHGRLLLWRM</sequence>
<organism evidence="2 3">
    <name type="scientific">Formivibrio citricus</name>
    <dbReference type="NCBI Taxonomy" id="83765"/>
    <lineage>
        <taxon>Bacteria</taxon>
        <taxon>Pseudomonadati</taxon>
        <taxon>Pseudomonadota</taxon>
        <taxon>Betaproteobacteria</taxon>
        <taxon>Neisseriales</taxon>
        <taxon>Chitinibacteraceae</taxon>
        <taxon>Formivibrio</taxon>
    </lineage>
</organism>
<keyword evidence="1" id="KW-0812">Transmembrane</keyword>
<name>A0A1I4X9N6_9NEIS</name>
<evidence type="ECO:0000313" key="2">
    <source>
        <dbReference type="EMBL" id="SFN22186.1"/>
    </source>
</evidence>
<dbReference type="Gene3D" id="3.40.50.150">
    <property type="entry name" value="Vaccinia Virus protein VP39"/>
    <property type="match status" value="1"/>
</dbReference>
<dbReference type="Proteomes" id="UP000242869">
    <property type="component" value="Unassembled WGS sequence"/>
</dbReference>
<dbReference type="OrthoDB" id="5611641at2"/>
<feature type="transmembrane region" description="Helical" evidence="1">
    <location>
        <begin position="60"/>
        <end position="78"/>
    </location>
</feature>
<dbReference type="STRING" id="83765.SAMN05660284_00897"/>
<protein>
    <recommendedName>
        <fullName evidence="4">Methyltransferase domain-containing protein</fullName>
    </recommendedName>
</protein>
<evidence type="ECO:0008006" key="4">
    <source>
        <dbReference type="Google" id="ProtNLM"/>
    </source>
</evidence>
<evidence type="ECO:0000313" key="3">
    <source>
        <dbReference type="Proteomes" id="UP000242869"/>
    </source>
</evidence>
<evidence type="ECO:0000256" key="1">
    <source>
        <dbReference type="SAM" id="Phobius"/>
    </source>
</evidence>
<keyword evidence="1" id="KW-1133">Transmembrane helix</keyword>
<keyword evidence="1" id="KW-0472">Membrane</keyword>
<accession>A0A1I4X9N6</accession>